<proteinExistence type="predicted"/>
<evidence type="ECO:0000313" key="2">
    <source>
        <dbReference type="Proteomes" id="UP000325081"/>
    </source>
</evidence>
<sequence length="175" mass="18853">MHKNSGISPERLFDDTSSTCRGEFLPRSLGKLPVSLFLNRLRSFKLGELAMLSGIIPSSRLSFKMSDSSGNSHSSSGISPVNSFMDASNLLNMVRLDQPIGKLPVNELLNSSICSICVMPVIILPVEIPKLSQPGKGRWDGAHELAGGEPQVFQVGQVAEVVGYGARGEWVVSQL</sequence>
<accession>A0A5A7R693</accession>
<dbReference type="EMBL" id="BKCP01010515">
    <property type="protein sequence ID" value="GER53293.1"/>
    <property type="molecule type" value="Genomic_DNA"/>
</dbReference>
<name>A0A5A7R693_STRAF</name>
<keyword evidence="1" id="KW-0031">Aminopeptidase</keyword>
<keyword evidence="1" id="KW-0645">Protease</keyword>
<keyword evidence="2" id="KW-1185">Reference proteome</keyword>
<protein>
    <submittedName>
        <fullName evidence="1">Aminopeptidase C</fullName>
    </submittedName>
</protein>
<dbReference type="GO" id="GO:0004177">
    <property type="term" value="F:aminopeptidase activity"/>
    <property type="evidence" value="ECO:0007669"/>
    <property type="project" value="UniProtKB-KW"/>
</dbReference>
<evidence type="ECO:0000313" key="1">
    <source>
        <dbReference type="EMBL" id="GER53293.1"/>
    </source>
</evidence>
<dbReference type="Proteomes" id="UP000325081">
    <property type="component" value="Unassembled WGS sequence"/>
</dbReference>
<organism evidence="1 2">
    <name type="scientific">Striga asiatica</name>
    <name type="common">Asiatic witchweed</name>
    <name type="synonym">Buchnera asiatica</name>
    <dbReference type="NCBI Taxonomy" id="4170"/>
    <lineage>
        <taxon>Eukaryota</taxon>
        <taxon>Viridiplantae</taxon>
        <taxon>Streptophyta</taxon>
        <taxon>Embryophyta</taxon>
        <taxon>Tracheophyta</taxon>
        <taxon>Spermatophyta</taxon>
        <taxon>Magnoliopsida</taxon>
        <taxon>eudicotyledons</taxon>
        <taxon>Gunneridae</taxon>
        <taxon>Pentapetalae</taxon>
        <taxon>asterids</taxon>
        <taxon>lamiids</taxon>
        <taxon>Lamiales</taxon>
        <taxon>Orobanchaceae</taxon>
        <taxon>Buchnereae</taxon>
        <taxon>Striga</taxon>
    </lineage>
</organism>
<gene>
    <name evidence="1" type="ORF">STAS_30802</name>
</gene>
<keyword evidence="1" id="KW-0378">Hydrolase</keyword>
<comment type="caution">
    <text evidence="1">The sequence shown here is derived from an EMBL/GenBank/DDBJ whole genome shotgun (WGS) entry which is preliminary data.</text>
</comment>
<dbReference type="AlphaFoldDB" id="A0A5A7R693"/>
<reference evidence="2" key="1">
    <citation type="journal article" date="2019" name="Curr. Biol.">
        <title>Genome Sequence of Striga asiatica Provides Insight into the Evolution of Plant Parasitism.</title>
        <authorList>
            <person name="Yoshida S."/>
            <person name="Kim S."/>
            <person name="Wafula E.K."/>
            <person name="Tanskanen J."/>
            <person name="Kim Y.M."/>
            <person name="Honaas L."/>
            <person name="Yang Z."/>
            <person name="Spallek T."/>
            <person name="Conn C.E."/>
            <person name="Ichihashi Y."/>
            <person name="Cheong K."/>
            <person name="Cui S."/>
            <person name="Der J.P."/>
            <person name="Gundlach H."/>
            <person name="Jiao Y."/>
            <person name="Hori C."/>
            <person name="Ishida J.K."/>
            <person name="Kasahara H."/>
            <person name="Kiba T."/>
            <person name="Kim M.S."/>
            <person name="Koo N."/>
            <person name="Laohavisit A."/>
            <person name="Lee Y.H."/>
            <person name="Lumba S."/>
            <person name="McCourt P."/>
            <person name="Mortimer J.C."/>
            <person name="Mutuku J.M."/>
            <person name="Nomura T."/>
            <person name="Sasaki-Sekimoto Y."/>
            <person name="Seto Y."/>
            <person name="Wang Y."/>
            <person name="Wakatake T."/>
            <person name="Sakakibara H."/>
            <person name="Demura T."/>
            <person name="Yamaguchi S."/>
            <person name="Yoneyama K."/>
            <person name="Manabe R.I."/>
            <person name="Nelson D.C."/>
            <person name="Schulman A.H."/>
            <person name="Timko M.P."/>
            <person name="dePamphilis C.W."/>
            <person name="Choi D."/>
            <person name="Shirasu K."/>
        </authorList>
    </citation>
    <scope>NUCLEOTIDE SEQUENCE [LARGE SCALE GENOMIC DNA]</scope>
    <source>
        <strain evidence="2">cv. UVA1</strain>
    </source>
</reference>